<feature type="transmembrane region" description="Helical" evidence="1">
    <location>
        <begin position="152"/>
        <end position="173"/>
    </location>
</feature>
<name>A0A059NXE9_9BACI</name>
<proteinExistence type="predicted"/>
<feature type="transmembrane region" description="Helical" evidence="1">
    <location>
        <begin position="61"/>
        <end position="81"/>
    </location>
</feature>
<evidence type="ECO:0000256" key="1">
    <source>
        <dbReference type="SAM" id="Phobius"/>
    </source>
</evidence>
<evidence type="ECO:0008006" key="4">
    <source>
        <dbReference type="Google" id="ProtNLM"/>
    </source>
</evidence>
<reference evidence="3" key="1">
    <citation type="submission" date="2014-03" db="EMBL/GenBank/DDBJ databases">
        <authorList>
            <person name="Urmite Genomes U."/>
        </authorList>
    </citation>
    <scope>NUCLEOTIDE SEQUENCE [LARGE SCALE GENOMIC DNA]</scope>
    <source>
        <strain evidence="3">HD-03</strain>
    </source>
</reference>
<reference evidence="2 3" key="2">
    <citation type="submission" date="2014-05" db="EMBL/GenBank/DDBJ databases">
        <title>Draft genome sequence of Halobacillus karajensis HK-03.</title>
        <authorList>
            <person name="Khelaifia S."/>
            <person name="Croce O."/>
            <person name="Lagier J.C."/>
            <person name="Raoult D."/>
        </authorList>
    </citation>
    <scope>NUCLEOTIDE SEQUENCE [LARGE SCALE GENOMIC DNA]</scope>
    <source>
        <strain evidence="2 3">HD-03</strain>
    </source>
</reference>
<comment type="caution">
    <text evidence="2">The sequence shown here is derived from an EMBL/GenBank/DDBJ whole genome shotgun (WGS) entry which is preliminary data.</text>
</comment>
<evidence type="ECO:0000313" key="3">
    <source>
        <dbReference type="Proteomes" id="UP000028868"/>
    </source>
</evidence>
<feature type="transmembrane region" description="Helical" evidence="1">
    <location>
        <begin position="6"/>
        <end position="29"/>
    </location>
</feature>
<dbReference type="AlphaFoldDB" id="A0A059NXE9"/>
<feature type="transmembrane region" description="Helical" evidence="1">
    <location>
        <begin position="123"/>
        <end position="140"/>
    </location>
</feature>
<feature type="transmembrane region" description="Helical" evidence="1">
    <location>
        <begin position="36"/>
        <end position="55"/>
    </location>
</feature>
<accession>A0A059NXE9</accession>
<organism evidence="2 3">
    <name type="scientific">Halobacillus karajensis</name>
    <dbReference type="NCBI Taxonomy" id="195088"/>
    <lineage>
        <taxon>Bacteria</taxon>
        <taxon>Bacillati</taxon>
        <taxon>Bacillota</taxon>
        <taxon>Bacilli</taxon>
        <taxon>Bacillales</taxon>
        <taxon>Bacillaceae</taxon>
        <taxon>Halobacillus</taxon>
    </lineage>
</organism>
<keyword evidence="3" id="KW-1185">Reference proteome</keyword>
<keyword evidence="1" id="KW-0472">Membrane</keyword>
<keyword evidence="1" id="KW-1133">Transmembrane helix</keyword>
<gene>
    <name evidence="2" type="ORF">BN983_01683</name>
</gene>
<evidence type="ECO:0000313" key="2">
    <source>
        <dbReference type="EMBL" id="CDQ23455.1"/>
    </source>
</evidence>
<dbReference type="Proteomes" id="UP000028868">
    <property type="component" value="Unassembled WGS sequence"/>
</dbReference>
<sequence length="180" mass="20197">MDFVAWMIVASEIGFWVVIVAGLVTRYIFKQNKLGLFLLALTPVIDLILLVTTSVDLMNGATATMAHAIAAVYIGVSIAFGKSMIEWADVRFQYYITKQGPRPERLTGFEHAKHYFKSWGRHLVAYLIGAAFLAGLIFIIDNPNRTEALTGALQLWSLVLGVDFLIAISHFIWPKKRRKP</sequence>
<dbReference type="RefSeq" id="WP_035507226.1">
    <property type="nucleotide sequence ID" value="NZ_CCDH010000001.1"/>
</dbReference>
<protein>
    <recommendedName>
        <fullName evidence="4">Integral membrane protein</fullName>
    </recommendedName>
</protein>
<dbReference type="EMBL" id="CCDI010000001">
    <property type="protein sequence ID" value="CDQ23455.1"/>
    <property type="molecule type" value="Genomic_DNA"/>
</dbReference>
<keyword evidence="1" id="KW-0812">Transmembrane</keyword>